<dbReference type="Proteomes" id="UP000009170">
    <property type="component" value="Unassembled WGS sequence"/>
</dbReference>
<evidence type="ECO:0000313" key="2">
    <source>
        <dbReference type="EMBL" id="CEF97866.1"/>
    </source>
</evidence>
<feature type="compositionally biased region" description="Basic and acidic residues" evidence="1">
    <location>
        <begin position="207"/>
        <end position="231"/>
    </location>
</feature>
<evidence type="ECO:0000313" key="3">
    <source>
        <dbReference type="Proteomes" id="UP000009170"/>
    </source>
</evidence>
<evidence type="ECO:0000256" key="1">
    <source>
        <dbReference type="SAM" id="MobiDB-lite"/>
    </source>
</evidence>
<protein>
    <submittedName>
        <fullName evidence="2">Folate-sensitive fragile site protein Fra10Ac1</fullName>
    </submittedName>
</protein>
<dbReference type="Pfam" id="PF09725">
    <property type="entry name" value="Fra10Ac1"/>
    <property type="match status" value="1"/>
</dbReference>
<proteinExistence type="predicted"/>
<accession>A0A090M128</accession>
<organism evidence="2 3">
    <name type="scientific">Ostreococcus tauri</name>
    <name type="common">Marine green alga</name>
    <dbReference type="NCBI Taxonomy" id="70448"/>
    <lineage>
        <taxon>Eukaryota</taxon>
        <taxon>Viridiplantae</taxon>
        <taxon>Chlorophyta</taxon>
        <taxon>Mamiellophyceae</taxon>
        <taxon>Mamiellales</taxon>
        <taxon>Bathycoccaceae</taxon>
        <taxon>Ostreococcus</taxon>
    </lineage>
</organism>
<dbReference type="RefSeq" id="XP_003079190.2">
    <property type="nucleotide sequence ID" value="XM_003079142.2"/>
</dbReference>
<feature type="region of interest" description="Disordered" evidence="1">
    <location>
        <begin position="193"/>
        <end position="231"/>
    </location>
</feature>
<name>A0A090M128_OSTTA</name>
<comment type="caution">
    <text evidence="2">The sequence shown here is derived from an EMBL/GenBank/DDBJ whole genome shotgun (WGS) entry which is preliminary data.</text>
</comment>
<sequence>MRRARAEDVAERALREVASRARALSPRSRHAAMLSAYDEWFKGPNAKRRRGEALRDAPFAETDADALAREHRFVRDDDEDGRRRGEWGVRLARRYHDALFKTFAICDVSRASEGAERGRAKIGMRWRTEGEVRSGKGQLSCGERRCARTEGLRTFECHFRYAERGETKSSLVKLRVCKKCAAKLDDGFKRVRDEKKKSVGHRKSEKRKCERRDEQDEHDHEDSRDTLDGLL</sequence>
<keyword evidence="3" id="KW-1185">Reference proteome</keyword>
<dbReference type="KEGG" id="ota:OT_ostta05g00920"/>
<dbReference type="FunCoup" id="A0A090M128">
    <property type="interactions" value="968"/>
</dbReference>
<gene>
    <name evidence="2" type="ORF">OT_ostta05g00920</name>
</gene>
<dbReference type="EMBL" id="CAID01000005">
    <property type="protein sequence ID" value="CEF97866.1"/>
    <property type="molecule type" value="Genomic_DNA"/>
</dbReference>
<dbReference type="InterPro" id="IPR019129">
    <property type="entry name" value="Folate-sensitive_fs_Fra10Ac1"/>
</dbReference>
<dbReference type="InParanoid" id="A0A090M128"/>
<dbReference type="OrthoDB" id="197967at2759"/>
<reference evidence="2 3" key="2">
    <citation type="journal article" date="2014" name="BMC Genomics">
        <title>An improved genome of the model marine alga Ostreococcus tauri unfolds by assessing Illumina de novo assemblies.</title>
        <authorList>
            <person name="Blanc-Mathieu R."/>
            <person name="Verhelst B."/>
            <person name="Derelle E."/>
            <person name="Rombauts S."/>
            <person name="Bouget F.Y."/>
            <person name="Carre I."/>
            <person name="Chateau A."/>
            <person name="Eyre-Walker A."/>
            <person name="Grimsley N."/>
            <person name="Moreau H."/>
            <person name="Piegu B."/>
            <person name="Rivals E."/>
            <person name="Schackwitz W."/>
            <person name="Van de Peer Y."/>
            <person name="Piganeau G."/>
        </authorList>
    </citation>
    <scope>NUCLEOTIDE SEQUENCE [LARGE SCALE GENOMIC DNA]</scope>
    <source>
        <strain evidence="3">OTTH 0595 / CCAP 157/2 / RCC745</strain>
    </source>
</reference>
<dbReference type="AlphaFoldDB" id="A0A090M128"/>
<reference evidence="3" key="1">
    <citation type="journal article" date="2006" name="Proc. Natl. Acad. Sci. U.S.A.">
        <title>Genome analysis of the smallest free-living eukaryote Ostreococcus tauri unveils many unique features.</title>
        <authorList>
            <person name="Derelle E."/>
            <person name="Ferraz C."/>
            <person name="Rombauts S."/>
            <person name="Rouze P."/>
            <person name="Worden A.Z."/>
            <person name="Robbens S."/>
            <person name="Partensky F."/>
            <person name="Degroeve S."/>
            <person name="Echeynie S."/>
            <person name="Cooke R."/>
            <person name="Saeys Y."/>
            <person name="Wuyts J."/>
            <person name="Jabbari K."/>
            <person name="Bowler C."/>
            <person name="Panaud O."/>
            <person name="Piegu B."/>
            <person name="Ball S.G."/>
            <person name="Ral J.-P."/>
            <person name="Bouget F.-Y."/>
            <person name="Piganeau G."/>
            <person name="De Baets B."/>
            <person name="Picard A."/>
            <person name="Delseny M."/>
            <person name="Demaille J."/>
            <person name="Van de Peer Y."/>
            <person name="Moreau H."/>
        </authorList>
    </citation>
    <scope>NUCLEOTIDE SEQUENCE [LARGE SCALE GENOMIC DNA]</scope>
    <source>
        <strain evidence="3">OTTH 0595 / CCAP 157/2 / RCC745</strain>
    </source>
</reference>
<dbReference type="GeneID" id="9833313"/>